<organism evidence="1 2">
    <name type="scientific">Muricoccus nepalensis</name>
    <dbReference type="NCBI Taxonomy" id="1854500"/>
    <lineage>
        <taxon>Bacteria</taxon>
        <taxon>Pseudomonadati</taxon>
        <taxon>Pseudomonadota</taxon>
        <taxon>Alphaproteobacteria</taxon>
        <taxon>Acetobacterales</taxon>
        <taxon>Roseomonadaceae</taxon>
        <taxon>Muricoccus</taxon>
    </lineage>
</organism>
<reference evidence="1 2" key="1">
    <citation type="journal article" date="2019" name="Environ. Microbiol.">
        <title>Species interactions and distinct microbial communities in high Arctic permafrost affected cryosols are associated with the CH4 and CO2 gas fluxes.</title>
        <authorList>
            <person name="Altshuler I."/>
            <person name="Hamel J."/>
            <person name="Turney S."/>
            <person name="Magnuson E."/>
            <person name="Levesque R."/>
            <person name="Greer C."/>
            <person name="Whyte L.G."/>
        </authorList>
    </citation>
    <scope>NUCLEOTIDE SEQUENCE [LARGE SCALE GENOMIC DNA]</scope>
    <source>
        <strain evidence="1 2">S9.3B</strain>
    </source>
</reference>
<keyword evidence="2" id="KW-1185">Reference proteome</keyword>
<protein>
    <submittedName>
        <fullName evidence="1">Uncharacterized protein</fullName>
    </submittedName>
</protein>
<dbReference type="EMBL" id="RCZP01000005">
    <property type="protein sequence ID" value="TPG58583.1"/>
    <property type="molecule type" value="Genomic_DNA"/>
</dbReference>
<proteinExistence type="predicted"/>
<dbReference type="AlphaFoldDB" id="A0A502GCZ5"/>
<sequence>MPPDARDEWPEEPLRLWDSLPEPDRRVVLSAVSPADVDGRPVAPHGIQRAIAAGAALTREVLGRDRARG</sequence>
<name>A0A502GCZ5_9PROT</name>
<gene>
    <name evidence="1" type="ORF">EAH89_08225</name>
</gene>
<dbReference type="Proteomes" id="UP000317078">
    <property type="component" value="Unassembled WGS sequence"/>
</dbReference>
<accession>A0A502GCZ5</accession>
<evidence type="ECO:0000313" key="1">
    <source>
        <dbReference type="EMBL" id="TPG58583.1"/>
    </source>
</evidence>
<evidence type="ECO:0000313" key="2">
    <source>
        <dbReference type="Proteomes" id="UP000317078"/>
    </source>
</evidence>
<dbReference type="RefSeq" id="WP_140882316.1">
    <property type="nucleotide sequence ID" value="NZ_RCZP01000005.1"/>
</dbReference>
<comment type="caution">
    <text evidence="1">The sequence shown here is derived from an EMBL/GenBank/DDBJ whole genome shotgun (WGS) entry which is preliminary data.</text>
</comment>